<dbReference type="GO" id="GO:0004713">
    <property type="term" value="F:protein tyrosine kinase activity"/>
    <property type="evidence" value="ECO:0007669"/>
    <property type="project" value="InterPro"/>
</dbReference>
<feature type="compositionally biased region" description="Polar residues" evidence="4">
    <location>
        <begin position="109"/>
        <end position="124"/>
    </location>
</feature>
<gene>
    <name evidence="6" type="ORF">GBAR_LOCUS21225</name>
</gene>
<dbReference type="PROSITE" id="PS00107">
    <property type="entry name" value="PROTEIN_KINASE_ATP"/>
    <property type="match status" value="1"/>
</dbReference>
<keyword evidence="1 3" id="KW-0547">Nucleotide-binding</keyword>
<comment type="caution">
    <text evidence="6">The sequence shown here is derived from an EMBL/GenBank/DDBJ whole genome shotgun (WGS) entry which is preliminary data.</text>
</comment>
<evidence type="ECO:0000256" key="1">
    <source>
        <dbReference type="ARBA" id="ARBA00022741"/>
    </source>
</evidence>
<feature type="domain" description="Protein kinase" evidence="5">
    <location>
        <begin position="506"/>
        <end position="688"/>
    </location>
</feature>
<dbReference type="PANTHER" id="PTHR24418">
    <property type="entry name" value="TYROSINE-PROTEIN KINASE"/>
    <property type="match status" value="1"/>
</dbReference>
<name>A0AA35SYR6_GEOBA</name>
<dbReference type="Pfam" id="PF07714">
    <property type="entry name" value="PK_Tyr_Ser-Thr"/>
    <property type="match status" value="1"/>
</dbReference>
<evidence type="ECO:0000313" key="7">
    <source>
        <dbReference type="Proteomes" id="UP001174909"/>
    </source>
</evidence>
<feature type="region of interest" description="Disordered" evidence="4">
    <location>
        <begin position="244"/>
        <end position="403"/>
    </location>
</feature>
<proteinExistence type="predicted"/>
<dbReference type="SMART" id="SM00219">
    <property type="entry name" value="TyrKc"/>
    <property type="match status" value="1"/>
</dbReference>
<feature type="compositionally biased region" description="Pro residues" evidence="4">
    <location>
        <begin position="317"/>
        <end position="329"/>
    </location>
</feature>
<dbReference type="InterPro" id="IPR001245">
    <property type="entry name" value="Ser-Thr/Tyr_kinase_cat_dom"/>
</dbReference>
<keyword evidence="6" id="KW-0675">Receptor</keyword>
<dbReference type="PROSITE" id="PS50011">
    <property type="entry name" value="PROTEIN_KINASE_DOM"/>
    <property type="match status" value="1"/>
</dbReference>
<keyword evidence="2 3" id="KW-0067">ATP-binding</keyword>
<dbReference type="InterPro" id="IPR017441">
    <property type="entry name" value="Protein_kinase_ATP_BS"/>
</dbReference>
<feature type="compositionally biased region" description="Polar residues" evidence="4">
    <location>
        <begin position="85"/>
        <end position="101"/>
    </location>
</feature>
<dbReference type="InterPro" id="IPR011009">
    <property type="entry name" value="Kinase-like_dom_sf"/>
</dbReference>
<evidence type="ECO:0000256" key="4">
    <source>
        <dbReference type="SAM" id="MobiDB-lite"/>
    </source>
</evidence>
<dbReference type="InterPro" id="IPR050198">
    <property type="entry name" value="Non-receptor_tyrosine_kinases"/>
</dbReference>
<feature type="region of interest" description="Disordered" evidence="4">
    <location>
        <begin position="82"/>
        <end position="172"/>
    </location>
</feature>
<dbReference type="InterPro" id="IPR020635">
    <property type="entry name" value="Tyr_kinase_cat_dom"/>
</dbReference>
<dbReference type="AlphaFoldDB" id="A0AA35SYR6"/>
<dbReference type="GO" id="GO:0005524">
    <property type="term" value="F:ATP binding"/>
    <property type="evidence" value="ECO:0007669"/>
    <property type="project" value="UniProtKB-UniRule"/>
</dbReference>
<dbReference type="InterPro" id="IPR008266">
    <property type="entry name" value="Tyr_kinase_AS"/>
</dbReference>
<feature type="compositionally biased region" description="Basic and acidic residues" evidence="4">
    <location>
        <begin position="269"/>
        <end position="287"/>
    </location>
</feature>
<feature type="compositionally biased region" description="Basic and acidic residues" evidence="4">
    <location>
        <begin position="126"/>
        <end position="135"/>
    </location>
</feature>
<organism evidence="6 7">
    <name type="scientific">Geodia barretti</name>
    <name type="common">Barrett's horny sponge</name>
    <dbReference type="NCBI Taxonomy" id="519541"/>
    <lineage>
        <taxon>Eukaryota</taxon>
        <taxon>Metazoa</taxon>
        <taxon>Porifera</taxon>
        <taxon>Demospongiae</taxon>
        <taxon>Heteroscleromorpha</taxon>
        <taxon>Tetractinellida</taxon>
        <taxon>Astrophorina</taxon>
        <taxon>Geodiidae</taxon>
        <taxon>Geodia</taxon>
    </lineage>
</organism>
<evidence type="ECO:0000256" key="2">
    <source>
        <dbReference type="ARBA" id="ARBA00022840"/>
    </source>
</evidence>
<evidence type="ECO:0000259" key="5">
    <source>
        <dbReference type="PROSITE" id="PS50011"/>
    </source>
</evidence>
<keyword evidence="7" id="KW-1185">Reference proteome</keyword>
<feature type="binding site" evidence="3">
    <location>
        <position position="533"/>
    </location>
    <ligand>
        <name>ATP</name>
        <dbReference type="ChEBI" id="CHEBI:30616"/>
    </ligand>
</feature>
<feature type="compositionally biased region" description="Polar residues" evidence="4">
    <location>
        <begin position="248"/>
        <end position="267"/>
    </location>
</feature>
<reference evidence="6" key="1">
    <citation type="submission" date="2023-03" db="EMBL/GenBank/DDBJ databases">
        <authorList>
            <person name="Steffen K."/>
            <person name="Cardenas P."/>
        </authorList>
    </citation>
    <scope>NUCLEOTIDE SEQUENCE</scope>
</reference>
<sequence>MKPMEFGLIESTLKETSPWELNVYSEDERQQWKEALTKPPGQKPKSQIIAVCDSDTEEYMYMTIPTYREDYGQTTCVREERGLRDSQSISPDQKSASSSYSTHHELEFTSPSQVKPKATTQLETCTPHDRSEEKPYQNISRFESRSVKNTSNTPQSHLTIPRSPSDPADLAHSRVTPIRPRTANLKATYAPVKTDPLPPLPKDDSTFSRSPIQFRASNSERAPVSVPEDAIYDVIRTPLSRVPVQKSWPPTQQATSTVEARSPSLQHDNCFHGEKSHLLGAEEKTRSDNLMPSPRTRRNVSPPSENENKYHATAYSPAPPRAPKMPTQPIPVGMRTPSSRKPRSVSESDLPQEDLGSPVKNGPIPSPRMARPPFQTKPEIPVPNMKSASASAASTSQDSVDEIPLQLTVPLGDESTNESSEEDIYVLPEGYQIQYQEQNIAPTVTVTTPPDMPSDTNKAVDTEIAKGKGNSHSTKSSQTAEHFVKITCSSLEDLLKRSLSINPSTLTAVTRIGKGQYGEVYKAQMNSNIVAVKRYLTEETMDKFENEITIMSQVCHHNVIRLYGIYTEGDFSPGLVMEFLSNGDLKTYLQKEKQSHEFLMRCMKDVAMGMHYLCERGLVHRDLAARNVLLDEDKICKVSDFGLLREFESKVYLVDHHKAFAVHQYGGWHPRAIPITSSHCTVFERVSE</sequence>
<protein>
    <submittedName>
        <fullName evidence="6">Ephrin type-A receptor 2</fullName>
    </submittedName>
</protein>
<dbReference type="SUPFAM" id="SSF56112">
    <property type="entry name" value="Protein kinase-like (PK-like)"/>
    <property type="match status" value="1"/>
</dbReference>
<dbReference type="PROSITE" id="PS00109">
    <property type="entry name" value="PROTEIN_KINASE_TYR"/>
    <property type="match status" value="1"/>
</dbReference>
<dbReference type="Gene3D" id="1.10.510.10">
    <property type="entry name" value="Transferase(Phosphotransferase) domain 1"/>
    <property type="match status" value="1"/>
</dbReference>
<dbReference type="EMBL" id="CASHTH010002973">
    <property type="protein sequence ID" value="CAI8038074.1"/>
    <property type="molecule type" value="Genomic_DNA"/>
</dbReference>
<dbReference type="InterPro" id="IPR000719">
    <property type="entry name" value="Prot_kinase_dom"/>
</dbReference>
<evidence type="ECO:0000313" key="6">
    <source>
        <dbReference type="EMBL" id="CAI8038074.1"/>
    </source>
</evidence>
<evidence type="ECO:0000256" key="3">
    <source>
        <dbReference type="PROSITE-ProRule" id="PRU10141"/>
    </source>
</evidence>
<feature type="compositionally biased region" description="Polar residues" evidence="4">
    <location>
        <begin position="137"/>
        <end position="158"/>
    </location>
</feature>
<dbReference type="Proteomes" id="UP001174909">
    <property type="component" value="Unassembled WGS sequence"/>
</dbReference>
<accession>A0AA35SYR6</accession>